<evidence type="ECO:0000256" key="1">
    <source>
        <dbReference type="SAM" id="MobiDB-lite"/>
    </source>
</evidence>
<dbReference type="AlphaFoldDB" id="A0A6L5BA63"/>
<dbReference type="EMBL" id="WRXP01001319">
    <property type="protein sequence ID" value="KAF1002380.1"/>
    <property type="molecule type" value="Genomic_DNA"/>
</dbReference>
<dbReference type="Proteomes" id="UP000593563">
    <property type="component" value="Unassembled WGS sequence"/>
</dbReference>
<feature type="signal peptide" evidence="2">
    <location>
        <begin position="1"/>
        <end position="21"/>
    </location>
</feature>
<sequence length="130" mass="14073">MQLQAVAGCGLFIIIFMTVGASSSGSGSGSGTGQGNRSGMGRRESERKKDENDGSEYMGDGDDEDEDSDDEILIQKAARSASEGHYKKRPKDDEPKLGVVHFLDGALFQRTILPVLRHRCLSKLDKLCGH</sequence>
<feature type="compositionally biased region" description="Acidic residues" evidence="1">
    <location>
        <begin position="59"/>
        <end position="72"/>
    </location>
</feature>
<evidence type="ECO:0008006" key="5">
    <source>
        <dbReference type="Google" id="ProtNLM"/>
    </source>
</evidence>
<accession>A0A6L5BA63</accession>
<gene>
    <name evidence="3" type="ORF">AG4045_003250</name>
</gene>
<evidence type="ECO:0000313" key="4">
    <source>
        <dbReference type="Proteomes" id="UP000593563"/>
    </source>
</evidence>
<evidence type="ECO:0000313" key="3">
    <source>
        <dbReference type="EMBL" id="KAF1002380.1"/>
    </source>
</evidence>
<proteinExistence type="predicted"/>
<keyword evidence="2" id="KW-0732">Signal</keyword>
<comment type="caution">
    <text evidence="3">The sequence shown here is derived from an EMBL/GenBank/DDBJ whole genome shotgun (WGS) entry which is preliminary data.</text>
</comment>
<keyword evidence="4" id="KW-1185">Reference proteome</keyword>
<feature type="compositionally biased region" description="Basic and acidic residues" evidence="1">
    <location>
        <begin position="41"/>
        <end position="52"/>
    </location>
</feature>
<name>A0A6L5BA63_APIGR</name>
<reference evidence="3" key="1">
    <citation type="submission" date="2020-01" db="EMBL/GenBank/DDBJ databases">
        <title>The Celery Genome Sequence Reveals Sequential Paleo-tetraploidization, Resistance Gene Elimination, Karyotype Evolution, and Functional Innovation in Apiales.</title>
        <authorList>
            <person name="Song X."/>
        </authorList>
    </citation>
    <scope>NUCLEOTIDE SEQUENCE</scope>
    <source>
        <tissue evidence="3">Leaf</tissue>
    </source>
</reference>
<organism evidence="3 4">
    <name type="scientific">Apium graveolens</name>
    <name type="common">Celery</name>
    <dbReference type="NCBI Taxonomy" id="4045"/>
    <lineage>
        <taxon>Eukaryota</taxon>
        <taxon>Viridiplantae</taxon>
        <taxon>Streptophyta</taxon>
        <taxon>Embryophyta</taxon>
        <taxon>Tracheophyta</taxon>
        <taxon>Spermatophyta</taxon>
        <taxon>Magnoliopsida</taxon>
        <taxon>eudicotyledons</taxon>
        <taxon>Gunneridae</taxon>
        <taxon>Pentapetalae</taxon>
        <taxon>asterids</taxon>
        <taxon>campanulids</taxon>
        <taxon>Apiales</taxon>
        <taxon>Apiaceae</taxon>
        <taxon>Apioideae</taxon>
        <taxon>apioid superclade</taxon>
        <taxon>Apieae</taxon>
        <taxon>Apium</taxon>
    </lineage>
</organism>
<feature type="chain" id="PRO_5026951149" description="Secreted protein" evidence="2">
    <location>
        <begin position="22"/>
        <end position="130"/>
    </location>
</feature>
<evidence type="ECO:0000256" key="2">
    <source>
        <dbReference type="SAM" id="SignalP"/>
    </source>
</evidence>
<feature type="compositionally biased region" description="Gly residues" evidence="1">
    <location>
        <begin position="26"/>
        <end position="38"/>
    </location>
</feature>
<feature type="compositionally biased region" description="Basic and acidic residues" evidence="1">
    <location>
        <begin position="82"/>
        <end position="95"/>
    </location>
</feature>
<protein>
    <recommendedName>
        <fullName evidence="5">Secreted protein</fullName>
    </recommendedName>
</protein>
<feature type="region of interest" description="Disordered" evidence="1">
    <location>
        <begin position="21"/>
        <end position="95"/>
    </location>
</feature>